<evidence type="ECO:0000313" key="1">
    <source>
        <dbReference type="EMBL" id="SIO73670.1"/>
    </source>
</evidence>
<dbReference type="Proteomes" id="UP000002899">
    <property type="component" value="Chromosome IV"/>
</dbReference>
<dbReference type="EMBL" id="LN871599">
    <property type="protein sequence ID" value="SIO73670.1"/>
    <property type="molecule type" value="Genomic_DNA"/>
</dbReference>
<accession>A0A1N6LXR6</accession>
<dbReference type="GeneID" id="24425958"/>
<keyword evidence="2" id="KW-1185">Reference proteome</keyword>
<dbReference type="KEGG" id="bmic:BmR1_04g06565"/>
<protein>
    <submittedName>
        <fullName evidence="1">Uncharacterized protein</fullName>
    </submittedName>
</protein>
<dbReference type="VEuPathDB" id="PiroplasmaDB:BmR1_04g06565"/>
<dbReference type="OrthoDB" id="367238at2759"/>
<proteinExistence type="predicted"/>
<reference evidence="1 2" key="2">
    <citation type="journal article" date="2013" name="PLoS ONE">
        <title>Whole genome mapping and re-organization of the nuclear and mitochondrial genomes of Babesia microti isolates.</title>
        <authorList>
            <person name="Cornillot E."/>
            <person name="Dassouli A."/>
            <person name="Garg A."/>
            <person name="Pachikara N."/>
            <person name="Randazzo S."/>
            <person name="Depoix D."/>
            <person name="Carcy B."/>
            <person name="Delbecq S."/>
            <person name="Frutos R."/>
            <person name="Silva J.C."/>
            <person name="Sutton R."/>
            <person name="Krause P.J."/>
            <person name="Mamoun C.B."/>
        </authorList>
    </citation>
    <scope>NUCLEOTIDE SEQUENCE [LARGE SCALE GENOMIC DNA]</scope>
    <source>
        <strain evidence="1 2">RI</strain>
    </source>
</reference>
<reference evidence="1 2" key="3">
    <citation type="journal article" date="2016" name="Sci. Rep.">
        <title>Genome-wide diversity and gene expression profiling of Babesia microti isolates identify polymorphic genes that mediate host-pathogen interactions.</title>
        <authorList>
            <person name="Silva J.C."/>
            <person name="Cornillot E."/>
            <person name="McCracken C."/>
            <person name="Usmani-Brown S."/>
            <person name="Dwivedi A."/>
            <person name="Ifeonu O.O."/>
            <person name="Crabtree J."/>
            <person name="Gotia H.T."/>
            <person name="Virji A.Z."/>
            <person name="Reynes C."/>
            <person name="Colinge J."/>
            <person name="Kumar V."/>
            <person name="Lawres L."/>
            <person name="Pazzi J.E."/>
            <person name="Pablo J.V."/>
            <person name="Hung C."/>
            <person name="Brancato J."/>
            <person name="Kumari P."/>
            <person name="Orvis J."/>
            <person name="Tretina K."/>
            <person name="Chibucos M."/>
            <person name="Ott S."/>
            <person name="Sadzewicz L."/>
            <person name="Sengamalay N."/>
            <person name="Shetty A.C."/>
            <person name="Su Q."/>
            <person name="Tallon L."/>
            <person name="Fraser C.M."/>
            <person name="Frutos R."/>
            <person name="Molina D.M."/>
            <person name="Krause P.J."/>
            <person name="Ben Mamoun C."/>
        </authorList>
    </citation>
    <scope>NUCLEOTIDE SEQUENCE [LARGE SCALE GENOMIC DNA]</scope>
    <source>
        <strain evidence="1 2">RI</strain>
    </source>
</reference>
<reference evidence="1 2" key="1">
    <citation type="journal article" date="2012" name="Nucleic Acids Res.">
        <title>Sequencing of the smallest Apicomplexan genome from the human pathogen Babesia microti.</title>
        <authorList>
            <person name="Cornillot E."/>
            <person name="Hadj-Kaddour K."/>
            <person name="Dassouli A."/>
            <person name="Noel B."/>
            <person name="Ranwez V."/>
            <person name="Vacherie B."/>
            <person name="Augagneur Y."/>
            <person name="Bres V."/>
            <person name="Duclos A."/>
            <person name="Randazzo S."/>
            <person name="Carcy B."/>
            <person name="Debierre-Grockiego F."/>
            <person name="Delbecq S."/>
            <person name="Moubri-Menage K."/>
            <person name="Shams-Eldin H."/>
            <person name="Usmani-Brown S."/>
            <person name="Bringaud F."/>
            <person name="Wincker P."/>
            <person name="Vivares C.P."/>
            <person name="Schwarz R.T."/>
            <person name="Schetters T.P."/>
            <person name="Krause P.J."/>
            <person name="Gorenflot A."/>
            <person name="Berry V."/>
            <person name="Barbe V."/>
            <person name="Ben Mamoun C."/>
        </authorList>
    </citation>
    <scope>NUCLEOTIDE SEQUENCE [LARGE SCALE GENOMIC DNA]</scope>
    <source>
        <strain evidence="1 2">RI</strain>
    </source>
</reference>
<sequence>MFETRYYAIISQIYVIFHLIALTYCEIVTDDYVSHYNIKNTSNLNHLDGFKGQGNTPYPNPEKFDYPEKKLETLTRDLEAAAINNPYYKIPSYDHKIRKMSEAHELLFRSLGVYVIHDEHEDEDSELESQDLDDSSFDKLNISGNKSIHPYDMFEKSELLDAMTPEEKLHYIPKLKDAISREIAMQKDRLERIRDKFISQSNI</sequence>
<evidence type="ECO:0000313" key="2">
    <source>
        <dbReference type="Proteomes" id="UP000002899"/>
    </source>
</evidence>
<organism evidence="1 2">
    <name type="scientific">Babesia microti (strain RI)</name>
    <dbReference type="NCBI Taxonomy" id="1133968"/>
    <lineage>
        <taxon>Eukaryota</taxon>
        <taxon>Sar</taxon>
        <taxon>Alveolata</taxon>
        <taxon>Apicomplexa</taxon>
        <taxon>Aconoidasida</taxon>
        <taxon>Piroplasmida</taxon>
        <taxon>Babesiidae</taxon>
        <taxon>Babesia</taxon>
    </lineage>
</organism>
<name>A0A1N6LXR6_BABMR</name>
<dbReference type="RefSeq" id="XP_021337742.1">
    <property type="nucleotide sequence ID" value="XM_021482522.1"/>
</dbReference>
<dbReference type="AlphaFoldDB" id="A0A1N6LXR6"/>